<evidence type="ECO:0000256" key="6">
    <source>
        <dbReference type="SAM" id="Phobius"/>
    </source>
</evidence>
<feature type="compositionally biased region" description="Basic residues" evidence="5">
    <location>
        <begin position="1"/>
        <end position="11"/>
    </location>
</feature>
<dbReference type="Pfam" id="PF04547">
    <property type="entry name" value="Anoctamin"/>
    <property type="match status" value="1"/>
</dbReference>
<feature type="transmembrane region" description="Helical" evidence="6">
    <location>
        <begin position="449"/>
        <end position="468"/>
    </location>
</feature>
<dbReference type="EMBL" id="HBKN01035172">
    <property type="protein sequence ID" value="CAE2321255.1"/>
    <property type="molecule type" value="Transcribed_RNA"/>
</dbReference>
<dbReference type="EMBL" id="HBKN01035173">
    <property type="protein sequence ID" value="CAE2321256.1"/>
    <property type="molecule type" value="Transcribed_RNA"/>
</dbReference>
<feature type="domain" description="Anoctamin transmembrane" evidence="7">
    <location>
        <begin position="229"/>
        <end position="683"/>
    </location>
</feature>
<dbReference type="InterPro" id="IPR049452">
    <property type="entry name" value="Anoctamin_TM"/>
</dbReference>
<dbReference type="EMBL" id="HBKN01035177">
    <property type="protein sequence ID" value="CAE2321262.1"/>
    <property type="molecule type" value="Transcribed_RNA"/>
</dbReference>
<feature type="transmembrane region" description="Helical" evidence="6">
    <location>
        <begin position="279"/>
        <end position="298"/>
    </location>
</feature>
<keyword evidence="2 6" id="KW-0812">Transmembrane</keyword>
<feature type="transmembrane region" description="Helical" evidence="6">
    <location>
        <begin position="352"/>
        <end position="378"/>
    </location>
</feature>
<name>A0A6U6C6X1_GUITH</name>
<dbReference type="InterPro" id="IPR007632">
    <property type="entry name" value="Anoctamin"/>
</dbReference>
<feature type="region of interest" description="Disordered" evidence="5">
    <location>
        <begin position="1"/>
        <end position="22"/>
    </location>
</feature>
<dbReference type="EMBL" id="HBKN01035175">
    <property type="protein sequence ID" value="CAE2321260.1"/>
    <property type="molecule type" value="Transcribed_RNA"/>
</dbReference>
<evidence type="ECO:0000313" key="9">
    <source>
        <dbReference type="EMBL" id="CAE2321256.1"/>
    </source>
</evidence>
<dbReference type="PANTHER" id="PTHR12308:SF73">
    <property type="entry name" value="ANOCTAMIN"/>
    <property type="match status" value="1"/>
</dbReference>
<dbReference type="GO" id="GO:0005254">
    <property type="term" value="F:chloride channel activity"/>
    <property type="evidence" value="ECO:0007669"/>
    <property type="project" value="TreeGrafter"/>
</dbReference>
<accession>A0A6U6C6X1</accession>
<evidence type="ECO:0000256" key="2">
    <source>
        <dbReference type="ARBA" id="ARBA00022692"/>
    </source>
</evidence>
<evidence type="ECO:0000256" key="4">
    <source>
        <dbReference type="ARBA" id="ARBA00023136"/>
    </source>
</evidence>
<sequence length="720" mass="83157">MSRRAAGRKSKAVGSDEETEQLLASERNSFPDSLASFCIVFDRDEDEDTGNLKTSMTRKIRQPIIDKLRAADLLVRETVSIARDEVFVLVSASEKRQKQVAEVMGTRGLLKLRLRQQDLDGREEKNEGAWTPFKQYLQPFYEYSSEGTLFSSAQQLQILEFIINDEDERAMGPQLIPKENVLPGNTALDQLQKNQVIKQCFGLHRDQSRDWLEQRWVWQWRRAQPIEAIREYFGTKIALYFVWLGYYTTMLWIPAICGFILFLSNLYSHVLTGSMDNPWVPLYCCFITVWAVVFVSGWKRVEKTYQHEWDTLTFEDEEEDRKEFIQNPYTRERMHDYKNEVVRYPDALWRNIALCLSALVVCTFIATVIAVVCAIALFKFRLVQKFQPHGLSSVGKSIGGCCQATSILVFNKIYQYVLKLLTDFENWQTETQYEDATIAKDFCFKIVNAYFACFFVAFVQNSMLVYGVDMHCPEWHCMPELAGTLAAVFILQLTIAQFMEVGLPIMKNRVRIFLKERAAKSHEVQSEEAENVMVMSQEEKQSKLDQYSGVFEEYQEMVIQFGYVTLFAAAFPLTAALSLMNNLVEIRTDAYKLLKGVQRPPTKVAADIGTWQVILDIISTCCILTNCALVGFTSHGLFFYFPEMTPVERVWITVICEHCLLVFKAILDSMLNDPPKEALEAYERRCYLRDQVLAECQYLQPEENDGPFYTDDEGEPFYGK</sequence>
<dbReference type="GO" id="GO:0016020">
    <property type="term" value="C:membrane"/>
    <property type="evidence" value="ECO:0007669"/>
    <property type="project" value="UniProtKB-SubCell"/>
</dbReference>
<reference evidence="9" key="1">
    <citation type="submission" date="2021-01" db="EMBL/GenBank/DDBJ databases">
        <authorList>
            <person name="Corre E."/>
            <person name="Pelletier E."/>
            <person name="Niang G."/>
            <person name="Scheremetjew M."/>
            <person name="Finn R."/>
            <person name="Kale V."/>
            <person name="Holt S."/>
            <person name="Cochrane G."/>
            <person name="Meng A."/>
            <person name="Brown T."/>
            <person name="Cohen L."/>
        </authorList>
    </citation>
    <scope>NUCLEOTIDE SEQUENCE</scope>
    <source>
        <strain evidence="9">CCMP 2712</strain>
    </source>
</reference>
<evidence type="ECO:0000256" key="1">
    <source>
        <dbReference type="ARBA" id="ARBA00004141"/>
    </source>
</evidence>
<keyword evidence="4 6" id="KW-0472">Membrane</keyword>
<feature type="transmembrane region" description="Helical" evidence="6">
    <location>
        <begin position="561"/>
        <end position="584"/>
    </location>
</feature>
<evidence type="ECO:0000256" key="3">
    <source>
        <dbReference type="ARBA" id="ARBA00022989"/>
    </source>
</evidence>
<dbReference type="PANTHER" id="PTHR12308">
    <property type="entry name" value="ANOCTAMIN"/>
    <property type="match status" value="1"/>
</dbReference>
<evidence type="ECO:0000313" key="11">
    <source>
        <dbReference type="EMBL" id="CAE2321262.1"/>
    </source>
</evidence>
<proteinExistence type="predicted"/>
<feature type="transmembrane region" description="Helical" evidence="6">
    <location>
        <begin position="237"/>
        <end position="267"/>
    </location>
</feature>
<keyword evidence="3 6" id="KW-1133">Transmembrane helix</keyword>
<comment type="subcellular location">
    <subcellularLocation>
        <location evidence="1">Membrane</location>
        <topology evidence="1">Multi-pass membrane protein</topology>
    </subcellularLocation>
</comment>
<feature type="transmembrane region" description="Helical" evidence="6">
    <location>
        <begin position="480"/>
        <end position="499"/>
    </location>
</feature>
<evidence type="ECO:0000313" key="10">
    <source>
        <dbReference type="EMBL" id="CAE2321260.1"/>
    </source>
</evidence>
<organism evidence="9">
    <name type="scientific">Guillardia theta</name>
    <name type="common">Cryptophyte</name>
    <name type="synonym">Cryptomonas phi</name>
    <dbReference type="NCBI Taxonomy" id="55529"/>
    <lineage>
        <taxon>Eukaryota</taxon>
        <taxon>Cryptophyceae</taxon>
        <taxon>Pyrenomonadales</taxon>
        <taxon>Geminigeraceae</taxon>
        <taxon>Guillardia</taxon>
    </lineage>
</organism>
<evidence type="ECO:0000313" key="8">
    <source>
        <dbReference type="EMBL" id="CAE2321255.1"/>
    </source>
</evidence>
<protein>
    <recommendedName>
        <fullName evidence="7">Anoctamin transmembrane domain-containing protein</fullName>
    </recommendedName>
</protein>
<gene>
    <name evidence="8" type="ORF">GTHE00462_LOCUS27417</name>
    <name evidence="9" type="ORF">GTHE00462_LOCUS27418</name>
    <name evidence="10" type="ORF">GTHE00462_LOCUS27420</name>
    <name evidence="11" type="ORF">GTHE00462_LOCUS27422</name>
</gene>
<evidence type="ECO:0000256" key="5">
    <source>
        <dbReference type="SAM" id="MobiDB-lite"/>
    </source>
</evidence>
<evidence type="ECO:0000259" key="7">
    <source>
        <dbReference type="Pfam" id="PF04547"/>
    </source>
</evidence>
<dbReference type="AlphaFoldDB" id="A0A6U6C6X1"/>